<keyword evidence="1" id="KW-0812">Transmembrane</keyword>
<proteinExistence type="predicted"/>
<dbReference type="AlphaFoldDB" id="A0A2M7GBX0"/>
<evidence type="ECO:0000313" key="2">
    <source>
        <dbReference type="EMBL" id="PIW19433.1"/>
    </source>
</evidence>
<sequence length="88" mass="9174">MSAKTLPEKEQTLQTLFSRLKIIRNLSLGVSTLGTGLMVGAIKKPLGAPTIVAAATLTALALTSAATAQVLLSLNEQLESMLNQPNAQ</sequence>
<keyword evidence="1" id="KW-1133">Transmembrane helix</keyword>
<name>A0A2M7GBX0_9BACT</name>
<feature type="transmembrane region" description="Helical" evidence="1">
    <location>
        <begin position="22"/>
        <end position="42"/>
    </location>
</feature>
<gene>
    <name evidence="2" type="ORF">COW36_00935</name>
</gene>
<dbReference type="Proteomes" id="UP000231019">
    <property type="component" value="Unassembled WGS sequence"/>
</dbReference>
<accession>A0A2M7GBX0</accession>
<evidence type="ECO:0000256" key="1">
    <source>
        <dbReference type="SAM" id="Phobius"/>
    </source>
</evidence>
<evidence type="ECO:0000313" key="3">
    <source>
        <dbReference type="Proteomes" id="UP000231019"/>
    </source>
</evidence>
<reference evidence="2 3" key="1">
    <citation type="submission" date="2017-09" db="EMBL/GenBank/DDBJ databases">
        <title>Depth-based differentiation of microbial function through sediment-hosted aquifers and enrichment of novel symbionts in the deep terrestrial subsurface.</title>
        <authorList>
            <person name="Probst A.J."/>
            <person name="Ladd B."/>
            <person name="Jarett J.K."/>
            <person name="Geller-Mcgrath D.E."/>
            <person name="Sieber C.M."/>
            <person name="Emerson J.B."/>
            <person name="Anantharaman K."/>
            <person name="Thomas B.C."/>
            <person name="Malmstrom R."/>
            <person name="Stieglmeier M."/>
            <person name="Klingl A."/>
            <person name="Woyke T."/>
            <person name="Ryan C.M."/>
            <person name="Banfield J.F."/>
        </authorList>
    </citation>
    <scope>NUCLEOTIDE SEQUENCE [LARGE SCALE GENOMIC DNA]</scope>
    <source>
        <strain evidence="2">CG17_big_fil_post_rev_8_21_14_2_50_48_46</strain>
    </source>
</reference>
<keyword evidence="1" id="KW-0472">Membrane</keyword>
<organism evidence="2 3">
    <name type="scientific">bacterium (Candidatus Blackallbacteria) CG17_big_fil_post_rev_8_21_14_2_50_48_46</name>
    <dbReference type="NCBI Taxonomy" id="2014261"/>
    <lineage>
        <taxon>Bacteria</taxon>
        <taxon>Candidatus Blackallbacteria</taxon>
    </lineage>
</organism>
<comment type="caution">
    <text evidence="2">The sequence shown here is derived from an EMBL/GenBank/DDBJ whole genome shotgun (WGS) entry which is preliminary data.</text>
</comment>
<feature type="transmembrane region" description="Helical" evidence="1">
    <location>
        <begin position="48"/>
        <end position="72"/>
    </location>
</feature>
<protein>
    <submittedName>
        <fullName evidence="2">Uncharacterized protein</fullName>
    </submittedName>
</protein>
<dbReference type="EMBL" id="PFFQ01000004">
    <property type="protein sequence ID" value="PIW19433.1"/>
    <property type="molecule type" value="Genomic_DNA"/>
</dbReference>